<dbReference type="GO" id="GO:0003677">
    <property type="term" value="F:DNA binding"/>
    <property type="evidence" value="ECO:0007669"/>
    <property type="project" value="InterPro"/>
</dbReference>
<dbReference type="AlphaFoldDB" id="A0A2J8B5A3"/>
<dbReference type="InterPro" id="IPR027417">
    <property type="entry name" value="P-loop_NTPase"/>
</dbReference>
<feature type="domain" description="AAA+ ATPase" evidence="7">
    <location>
        <begin position="39"/>
        <end position="158"/>
    </location>
</feature>
<dbReference type="PANTHER" id="PTHR13779">
    <property type="entry name" value="WERNER HELICASE-INTERACTING PROTEIN 1 FAMILY MEMBER"/>
    <property type="match status" value="1"/>
</dbReference>
<sequence>MRQEPLAYRMAPASVEQYVGQSHLLAPGKLLRRMIDGDKLSSIILFGPPGTGKSSLAKVIAATTKLPFKRLNAVTAGVTDIKQIIADAANPLLTPEGQVILFIDEIHRFNKLQQDALLPSVEAGLVILIGATTENPYFEVNKALISRATVFQLFPLSETDILTILRRSLTSERGLAAWQAEVEETALQFIANHCNGDARIALNALELAVCSTQPDAAGTLHVTVNDVAESMQRRSTAFDATGEGHYDTISALIKSMRGSDPDATAYYLALALHGGEDIEFLARRLVICAAEDVGLANPSVLTVAVSAYQAAVAVGMPEARIPLAEAALLIATSPKSNTAYAAINAALKCVENERTGIIPMHLRNAPIKDMTKLGYSQGYLYPHDFPGGYVEQQYLPDELKNRIFYEPGNNGYEGKNIRPIINTRRSGKEAQNE</sequence>
<dbReference type="GO" id="GO:0016887">
    <property type="term" value="F:ATP hydrolysis activity"/>
    <property type="evidence" value="ECO:0007669"/>
    <property type="project" value="InterPro"/>
</dbReference>
<dbReference type="InterPro" id="IPR003593">
    <property type="entry name" value="AAA+_ATPase"/>
</dbReference>
<dbReference type="Gene3D" id="1.10.3710.10">
    <property type="entry name" value="DNA polymerase III clamp loader subunits, C-terminal domain"/>
    <property type="match status" value="1"/>
</dbReference>
<proteinExistence type="inferred from homology"/>
<dbReference type="OMA" id="RIILSQC"/>
<gene>
    <name evidence="8" type="ORF">B7R76_03375</name>
</gene>
<evidence type="ECO:0000256" key="6">
    <source>
        <dbReference type="ARBA" id="ARBA00022840"/>
    </source>
</evidence>
<dbReference type="Gene3D" id="1.10.8.60">
    <property type="match status" value="1"/>
</dbReference>
<dbReference type="InterPro" id="IPR003959">
    <property type="entry name" value="ATPase_AAA_core"/>
</dbReference>
<dbReference type="Pfam" id="PF00004">
    <property type="entry name" value="AAA"/>
    <property type="match status" value="1"/>
</dbReference>
<evidence type="ECO:0000259" key="7">
    <source>
        <dbReference type="SMART" id="SM00382"/>
    </source>
</evidence>
<dbReference type="Gene3D" id="1.20.272.10">
    <property type="match status" value="1"/>
</dbReference>
<dbReference type="InterPro" id="IPR051314">
    <property type="entry name" value="AAA_ATPase_RarA/MGS1/WRNIP1"/>
</dbReference>
<name>A0A2J8B5A3_9FIRM</name>
<dbReference type="GO" id="GO:0006261">
    <property type="term" value="P:DNA-templated DNA replication"/>
    <property type="evidence" value="ECO:0007669"/>
    <property type="project" value="TreeGrafter"/>
</dbReference>
<organism evidence="8 9">
    <name type="scientific">Mageeibacillus indolicus</name>
    <dbReference type="NCBI Taxonomy" id="884684"/>
    <lineage>
        <taxon>Bacteria</taxon>
        <taxon>Bacillati</taxon>
        <taxon>Bacillota</taxon>
        <taxon>Clostridia</taxon>
        <taxon>Eubacteriales</taxon>
        <taxon>Oscillospiraceae</taxon>
        <taxon>Mageeibacillus</taxon>
    </lineage>
</organism>
<evidence type="ECO:0000256" key="2">
    <source>
        <dbReference type="ARBA" id="ARBA00008959"/>
    </source>
</evidence>
<protein>
    <recommendedName>
        <fullName evidence="3">Replication-associated recombination protein A</fullName>
    </recommendedName>
</protein>
<dbReference type="SUPFAM" id="SSF52540">
    <property type="entry name" value="P-loop containing nucleoside triphosphate hydrolases"/>
    <property type="match status" value="1"/>
</dbReference>
<dbReference type="InterPro" id="IPR021886">
    <property type="entry name" value="MgsA_C"/>
</dbReference>
<dbReference type="CDD" id="cd00009">
    <property type="entry name" value="AAA"/>
    <property type="match status" value="1"/>
</dbReference>
<evidence type="ECO:0000256" key="4">
    <source>
        <dbReference type="ARBA" id="ARBA00022705"/>
    </source>
</evidence>
<comment type="function">
    <text evidence="1">DNA-dependent ATPase that plays important roles in cellular responses to stalled DNA replication processes.</text>
</comment>
<keyword evidence="5" id="KW-0547">Nucleotide-binding</keyword>
<accession>A0A2J8B5A3</accession>
<dbReference type="GO" id="GO:0005524">
    <property type="term" value="F:ATP binding"/>
    <property type="evidence" value="ECO:0007669"/>
    <property type="project" value="UniProtKB-KW"/>
</dbReference>
<dbReference type="EMBL" id="NBZD01000001">
    <property type="protein sequence ID" value="PNH19924.1"/>
    <property type="molecule type" value="Genomic_DNA"/>
</dbReference>
<comment type="similarity">
    <text evidence="2">Belongs to the AAA ATPase family. RarA/MGS1/WRNIP1 subfamily.</text>
</comment>
<dbReference type="Proteomes" id="UP000236394">
    <property type="component" value="Unassembled WGS sequence"/>
</dbReference>
<comment type="caution">
    <text evidence="8">The sequence shown here is derived from an EMBL/GenBank/DDBJ whole genome shotgun (WGS) entry which is preliminary data.</text>
</comment>
<evidence type="ECO:0000313" key="8">
    <source>
        <dbReference type="EMBL" id="PNH19924.1"/>
    </source>
</evidence>
<dbReference type="FunFam" id="1.10.8.60:FF:000029">
    <property type="entry name" value="Replication-associated recombination protein A"/>
    <property type="match status" value="1"/>
</dbReference>
<dbReference type="RefSeq" id="WP_012993158.1">
    <property type="nucleotide sequence ID" value="NZ_NBZD01000001.1"/>
</dbReference>
<dbReference type="Pfam" id="PF12002">
    <property type="entry name" value="MgsA_C"/>
    <property type="match status" value="1"/>
</dbReference>
<dbReference type="FunFam" id="3.40.50.300:FF:000137">
    <property type="entry name" value="Replication-associated recombination protein A"/>
    <property type="match status" value="1"/>
</dbReference>
<dbReference type="GO" id="GO:0017116">
    <property type="term" value="F:single-stranded DNA helicase activity"/>
    <property type="evidence" value="ECO:0007669"/>
    <property type="project" value="TreeGrafter"/>
</dbReference>
<dbReference type="Gene3D" id="3.40.50.300">
    <property type="entry name" value="P-loop containing nucleotide triphosphate hydrolases"/>
    <property type="match status" value="1"/>
</dbReference>
<dbReference type="Pfam" id="PF16193">
    <property type="entry name" value="AAA_assoc_2"/>
    <property type="match status" value="1"/>
</dbReference>
<dbReference type="SMART" id="SM00382">
    <property type="entry name" value="AAA"/>
    <property type="match status" value="1"/>
</dbReference>
<dbReference type="SUPFAM" id="SSF48019">
    <property type="entry name" value="post-AAA+ oligomerization domain-like"/>
    <property type="match status" value="1"/>
</dbReference>
<dbReference type="InterPro" id="IPR032423">
    <property type="entry name" value="AAA_assoc_2"/>
</dbReference>
<dbReference type="GO" id="GO:0000731">
    <property type="term" value="P:DNA synthesis involved in DNA repair"/>
    <property type="evidence" value="ECO:0007669"/>
    <property type="project" value="TreeGrafter"/>
</dbReference>
<dbReference type="CDD" id="cd18139">
    <property type="entry name" value="HLD_clamp_RarA"/>
    <property type="match status" value="1"/>
</dbReference>
<keyword evidence="4" id="KW-0235">DNA replication</keyword>
<reference evidence="9" key="1">
    <citation type="submission" date="2017-04" db="EMBL/GenBank/DDBJ databases">
        <authorList>
            <person name="Bumgarner R.E."/>
            <person name="Fredricks D.N."/>
            <person name="Srinivasan S."/>
        </authorList>
    </citation>
    <scope>NUCLEOTIDE SEQUENCE [LARGE SCALE GENOMIC DNA]</scope>
    <source>
        <strain evidence="9">KA00405</strain>
    </source>
</reference>
<evidence type="ECO:0000256" key="3">
    <source>
        <dbReference type="ARBA" id="ARBA00020776"/>
    </source>
</evidence>
<dbReference type="InterPro" id="IPR008921">
    <property type="entry name" value="DNA_pol3_clamp-load_cplx_C"/>
</dbReference>
<dbReference type="PANTHER" id="PTHR13779:SF7">
    <property type="entry name" value="ATPASE WRNIP1"/>
    <property type="match status" value="1"/>
</dbReference>
<dbReference type="GO" id="GO:0008047">
    <property type="term" value="F:enzyme activator activity"/>
    <property type="evidence" value="ECO:0007669"/>
    <property type="project" value="TreeGrafter"/>
</dbReference>
<evidence type="ECO:0000313" key="9">
    <source>
        <dbReference type="Proteomes" id="UP000236394"/>
    </source>
</evidence>
<evidence type="ECO:0000256" key="5">
    <source>
        <dbReference type="ARBA" id="ARBA00022741"/>
    </source>
</evidence>
<keyword evidence="6" id="KW-0067">ATP-binding</keyword>
<dbReference type="FunFam" id="1.20.272.10:FF:000001">
    <property type="entry name" value="Putative AAA family ATPase"/>
    <property type="match status" value="1"/>
</dbReference>
<evidence type="ECO:0000256" key="1">
    <source>
        <dbReference type="ARBA" id="ARBA00002393"/>
    </source>
</evidence>